<accession>A0A371P2V6</accession>
<evidence type="ECO:0000313" key="2">
    <source>
        <dbReference type="EMBL" id="REK69686.1"/>
    </source>
</evidence>
<dbReference type="InterPro" id="IPR050177">
    <property type="entry name" value="Lipid_A_modif_metabolic_enz"/>
</dbReference>
<proteinExistence type="predicted"/>
<dbReference type="InterPro" id="IPR001509">
    <property type="entry name" value="Epimerase_deHydtase"/>
</dbReference>
<dbReference type="PANTHER" id="PTHR43245">
    <property type="entry name" value="BIFUNCTIONAL POLYMYXIN RESISTANCE PROTEIN ARNA"/>
    <property type="match status" value="1"/>
</dbReference>
<dbReference type="Gene3D" id="3.40.50.720">
    <property type="entry name" value="NAD(P)-binding Rossmann-like Domain"/>
    <property type="match status" value="1"/>
</dbReference>
<gene>
    <name evidence="2" type="ORF">DX116_10800</name>
</gene>
<comment type="caution">
    <text evidence="2">The sequence shown here is derived from an EMBL/GenBank/DDBJ whole genome shotgun (WGS) entry which is preliminary data.</text>
</comment>
<dbReference type="RefSeq" id="WP_119704286.1">
    <property type="nucleotide sequence ID" value="NZ_QUBR01000002.1"/>
</dbReference>
<dbReference type="Pfam" id="PF01370">
    <property type="entry name" value="Epimerase"/>
    <property type="match status" value="1"/>
</dbReference>
<evidence type="ECO:0000313" key="3">
    <source>
        <dbReference type="Proteomes" id="UP000265581"/>
    </source>
</evidence>
<dbReference type="Proteomes" id="UP000265581">
    <property type="component" value="Unassembled WGS sequence"/>
</dbReference>
<dbReference type="OrthoDB" id="7770745at2"/>
<evidence type="ECO:0000259" key="1">
    <source>
        <dbReference type="Pfam" id="PF01370"/>
    </source>
</evidence>
<protein>
    <submittedName>
        <fullName evidence="2">NAD-dependent epimerase/dehydratase family protein</fullName>
    </submittedName>
</protein>
<keyword evidence="3" id="KW-1185">Reference proteome</keyword>
<dbReference type="PANTHER" id="PTHR43245:SF13">
    <property type="entry name" value="UDP-D-APIOSE_UDP-D-XYLOSE SYNTHASE 2"/>
    <property type="match status" value="1"/>
</dbReference>
<dbReference type="InterPro" id="IPR036291">
    <property type="entry name" value="NAD(P)-bd_dom_sf"/>
</dbReference>
<organism evidence="2 3">
    <name type="scientific">Aeromicrobium endophyticum</name>
    <dbReference type="NCBI Taxonomy" id="2292704"/>
    <lineage>
        <taxon>Bacteria</taxon>
        <taxon>Bacillati</taxon>
        <taxon>Actinomycetota</taxon>
        <taxon>Actinomycetes</taxon>
        <taxon>Propionibacteriales</taxon>
        <taxon>Nocardioidaceae</taxon>
        <taxon>Aeromicrobium</taxon>
    </lineage>
</organism>
<reference evidence="2 3" key="1">
    <citation type="submission" date="2018-08" db="EMBL/GenBank/DDBJ databases">
        <title>Aeromicrobium sp. M2KJ-4, whole genome shotgun sequence.</title>
        <authorList>
            <person name="Tuo L."/>
        </authorList>
    </citation>
    <scope>NUCLEOTIDE SEQUENCE [LARGE SCALE GENOMIC DNA]</scope>
    <source>
        <strain evidence="2 3">M2KJ-4</strain>
    </source>
</reference>
<name>A0A371P2V6_9ACTN</name>
<sequence length="312" mass="33260">MERVRTWVVGRGGLVGSAIARRPELDVFDAVPVPWGTPDAPHVLDAELSRFVAWADGRPWAVVWAAGSGVMLTGEDVLDLEVATFRRFCASGEQVLPRGRGGVYLVSSAGGTYAGSQRPPFGLSTTPVPLNAYGRAKLAQEDALEELSGGHVDVTIGRLSNAYGPGQDLTKRQGLVTQLCLSMLMGRPATVFAPLETLRDFVYVDDAARIVADDVVAMASSDQVSCVRRIVCSGRSVSIAELIAMVEQVAGHPLPLVHLLAAGSDSPVDLRLRSDPDPRIERMLATPLETGVNLVWADLVDRLAAGRLSEIA</sequence>
<dbReference type="SUPFAM" id="SSF51735">
    <property type="entry name" value="NAD(P)-binding Rossmann-fold domains"/>
    <property type="match status" value="1"/>
</dbReference>
<dbReference type="AlphaFoldDB" id="A0A371P2V6"/>
<dbReference type="EMBL" id="QUBR01000002">
    <property type="protein sequence ID" value="REK69686.1"/>
    <property type="molecule type" value="Genomic_DNA"/>
</dbReference>
<feature type="domain" description="NAD-dependent epimerase/dehydratase" evidence="1">
    <location>
        <begin position="103"/>
        <end position="211"/>
    </location>
</feature>